<dbReference type="RefSeq" id="WP_093364401.1">
    <property type="nucleotide sequence ID" value="NZ_FNCW01000001.1"/>
</dbReference>
<dbReference type="OrthoDB" id="977000at2"/>
<dbReference type="Gene3D" id="1.20.5.1930">
    <property type="match status" value="1"/>
</dbReference>
<dbReference type="SMART" id="SM00387">
    <property type="entry name" value="HATPase_c"/>
    <property type="match status" value="1"/>
</dbReference>
<dbReference type="EC" id="2.7.13.3" evidence="4"/>
<keyword evidence="8" id="KW-0808">Transferase</keyword>
<dbReference type="InterPro" id="IPR003594">
    <property type="entry name" value="HATPase_dom"/>
</dbReference>
<keyword evidence="17" id="KW-0472">Membrane</keyword>
<feature type="transmembrane region" description="Helical" evidence="17">
    <location>
        <begin position="414"/>
        <end position="434"/>
    </location>
</feature>
<comment type="function">
    <text evidence="14">Member of the two-component regulatory system NreB/NreC involved in the control of dissimilatory nitrate/nitrite reduction in response to oxygen. NreB functions as a direct oxygen sensor histidine kinase which is autophosphorylated, in the absence of oxygen, probably at the conserved histidine residue, and transfers its phosphate group probably to a conserved aspartate residue of NreC. NreB/NreC activates the expression of the nitrate (narGHJI) and nitrite (nir) reductase operons, as well as the putative nitrate transporter gene narT.</text>
</comment>
<evidence type="ECO:0000256" key="16">
    <source>
        <dbReference type="PROSITE-ProRule" id="PRU00339"/>
    </source>
</evidence>
<evidence type="ECO:0000256" key="4">
    <source>
        <dbReference type="ARBA" id="ARBA00012438"/>
    </source>
</evidence>
<dbReference type="PANTHER" id="PTHR24421">
    <property type="entry name" value="NITRATE/NITRITE SENSOR PROTEIN NARX-RELATED"/>
    <property type="match status" value="1"/>
</dbReference>
<evidence type="ECO:0000256" key="1">
    <source>
        <dbReference type="ARBA" id="ARBA00000085"/>
    </source>
</evidence>
<evidence type="ECO:0000256" key="3">
    <source>
        <dbReference type="ARBA" id="ARBA00004496"/>
    </source>
</evidence>
<keyword evidence="6" id="KW-0004">4Fe-4S</keyword>
<evidence type="ECO:0000256" key="11">
    <source>
        <dbReference type="ARBA" id="ARBA00023004"/>
    </source>
</evidence>
<dbReference type="GO" id="GO:0005737">
    <property type="term" value="C:cytoplasm"/>
    <property type="evidence" value="ECO:0007669"/>
    <property type="project" value="UniProtKB-SubCell"/>
</dbReference>
<dbReference type="GO" id="GO:0000155">
    <property type="term" value="F:phosphorelay sensor kinase activity"/>
    <property type="evidence" value="ECO:0007669"/>
    <property type="project" value="InterPro"/>
</dbReference>
<dbReference type="GO" id="GO:0016020">
    <property type="term" value="C:membrane"/>
    <property type="evidence" value="ECO:0007669"/>
    <property type="project" value="InterPro"/>
</dbReference>
<dbReference type="InterPro" id="IPR050482">
    <property type="entry name" value="Sensor_HK_TwoCompSys"/>
</dbReference>
<dbReference type="CDD" id="cd16917">
    <property type="entry name" value="HATPase_UhpB-NarQ-NarX-like"/>
    <property type="match status" value="1"/>
</dbReference>
<dbReference type="Pfam" id="PF02518">
    <property type="entry name" value="HATPase_c"/>
    <property type="match status" value="1"/>
</dbReference>
<evidence type="ECO:0000256" key="8">
    <source>
        <dbReference type="ARBA" id="ARBA00022679"/>
    </source>
</evidence>
<dbReference type="Gene3D" id="1.25.40.10">
    <property type="entry name" value="Tetratricopeptide repeat domain"/>
    <property type="match status" value="2"/>
</dbReference>
<evidence type="ECO:0000256" key="9">
    <source>
        <dbReference type="ARBA" id="ARBA00022723"/>
    </source>
</evidence>
<evidence type="ECO:0000256" key="10">
    <source>
        <dbReference type="ARBA" id="ARBA00022777"/>
    </source>
</evidence>
<evidence type="ECO:0000256" key="13">
    <source>
        <dbReference type="ARBA" id="ARBA00023014"/>
    </source>
</evidence>
<dbReference type="GO" id="GO:0051539">
    <property type="term" value="F:4 iron, 4 sulfur cluster binding"/>
    <property type="evidence" value="ECO:0007669"/>
    <property type="project" value="UniProtKB-KW"/>
</dbReference>
<feature type="domain" description="Histidine kinase" evidence="18">
    <location>
        <begin position="583"/>
        <end position="668"/>
    </location>
</feature>
<protein>
    <recommendedName>
        <fullName evidence="5">Oxygen sensor histidine kinase NreB</fullName>
        <ecNumber evidence="4">2.7.13.3</ecNumber>
    </recommendedName>
    <alternativeName>
        <fullName evidence="15">Nitrogen regulation protein B</fullName>
    </alternativeName>
</protein>
<dbReference type="EMBL" id="FNCW01000001">
    <property type="protein sequence ID" value="SDG41252.1"/>
    <property type="molecule type" value="Genomic_DNA"/>
</dbReference>
<dbReference type="Gene3D" id="3.30.565.10">
    <property type="entry name" value="Histidine kinase-like ATPase, C-terminal domain"/>
    <property type="match status" value="1"/>
</dbReference>
<name>A0A1G7U0X7_9FLAO</name>
<dbReference type="Pfam" id="PF07730">
    <property type="entry name" value="HisKA_3"/>
    <property type="match status" value="1"/>
</dbReference>
<keyword evidence="13" id="KW-0411">Iron-sulfur</keyword>
<keyword evidence="9" id="KW-0479">Metal-binding</keyword>
<dbReference type="PROSITE" id="PS50293">
    <property type="entry name" value="TPR_REGION"/>
    <property type="match status" value="1"/>
</dbReference>
<keyword evidence="16" id="KW-0802">TPR repeat</keyword>
<evidence type="ECO:0000259" key="18">
    <source>
        <dbReference type="PROSITE" id="PS50109"/>
    </source>
</evidence>
<dbReference type="PROSITE" id="PS50109">
    <property type="entry name" value="HIS_KIN"/>
    <property type="match status" value="1"/>
</dbReference>
<feature type="repeat" description="TPR" evidence="16">
    <location>
        <begin position="231"/>
        <end position="264"/>
    </location>
</feature>
<comment type="catalytic activity">
    <reaction evidence="1">
        <text>ATP + protein L-histidine = ADP + protein N-phospho-L-histidine.</text>
        <dbReference type="EC" id="2.7.13.3"/>
    </reaction>
</comment>
<comment type="subcellular location">
    <subcellularLocation>
        <location evidence="3">Cytoplasm</location>
    </subcellularLocation>
</comment>
<dbReference type="PROSITE" id="PS51257">
    <property type="entry name" value="PROKAR_LIPOPROTEIN"/>
    <property type="match status" value="1"/>
</dbReference>
<dbReference type="InterPro" id="IPR004358">
    <property type="entry name" value="Sig_transdc_His_kin-like_C"/>
</dbReference>
<dbReference type="InterPro" id="IPR036890">
    <property type="entry name" value="HATPase_C_sf"/>
</dbReference>
<dbReference type="InterPro" id="IPR011712">
    <property type="entry name" value="Sig_transdc_His_kin_sub3_dim/P"/>
</dbReference>
<keyword evidence="17" id="KW-1133">Transmembrane helix</keyword>
<dbReference type="STRING" id="470826.SAMN04488027_101185"/>
<evidence type="ECO:0000256" key="6">
    <source>
        <dbReference type="ARBA" id="ARBA00022485"/>
    </source>
</evidence>
<dbReference type="GO" id="GO:0046983">
    <property type="term" value="F:protein dimerization activity"/>
    <property type="evidence" value="ECO:0007669"/>
    <property type="project" value="InterPro"/>
</dbReference>
<dbReference type="SMART" id="SM00028">
    <property type="entry name" value="TPR"/>
    <property type="match status" value="6"/>
</dbReference>
<dbReference type="SUPFAM" id="SSF48452">
    <property type="entry name" value="TPR-like"/>
    <property type="match status" value="2"/>
</dbReference>
<sequence>MKQCIYHLVVFIFIYGCQSPSESNLNVEVDPELRDSILTNLKKFDENRDKKRSLKRAFEFIQQIKNDSLQIKYLKTLDYRALNSNSEIYLNINSLGKEKAEKYNDNLSLANFYWNLGDYYLTKNRSDQAYYAYNEAQHLYNLVGDYENYAQMLYNLALIQGQAKDFTGAEVNLVKVAEISQDTRNYELLYKAFSLLGVTNYNLQNFEVAINYYNNGLQASGKIEDAELYQAATYNNLGNVYEKMENYQLAIKNYRKALSTKNLYDRDPYLYAMALDNLAYNRLETGELQNVLPDMEKALDIRKRIEHLAGISISQLHIAEFYEFIGDTSQALEYAKAANTTAQENNNNRDILKSWKLLADLQPDTSYAYTTSYIDLSDSLQVEERKVRNKFERIRFETDEVMERAEMLEEERTVIFLISSLIIIIGGSFFVLYIQRSKNRALELERDQKIADEKIYELLLMQSARKDEGKREERDRIARELHDNILTELYANRMNLMFYKYKTGIKGDEKFGKLTDNLMDVEKQIRNLSHELSNTYFDEHKEFGDLIQGLIYKLQLERTHQLTVDDSVNWSTIASNIKMHTYRILQEAIMNIQKHANASFVFIKFSINEEANKIEFIIEDDGKGFSSSQKAGIGLKNIKSRVQDIHGKISIESRPGNGTKISIFIPIN</sequence>
<dbReference type="InterPro" id="IPR005467">
    <property type="entry name" value="His_kinase_dom"/>
</dbReference>
<reference evidence="19 20" key="1">
    <citation type="submission" date="2016-10" db="EMBL/GenBank/DDBJ databases">
        <authorList>
            <person name="de Groot N.N."/>
        </authorList>
    </citation>
    <scope>NUCLEOTIDE SEQUENCE [LARGE SCALE GENOMIC DNA]</scope>
    <source>
        <strain evidence="19 20">DSM 19803</strain>
    </source>
</reference>
<proteinExistence type="predicted"/>
<keyword evidence="7" id="KW-0963">Cytoplasm</keyword>
<dbReference type="AlphaFoldDB" id="A0A1G7U0X7"/>
<evidence type="ECO:0000256" key="5">
    <source>
        <dbReference type="ARBA" id="ARBA00017322"/>
    </source>
</evidence>
<evidence type="ECO:0000313" key="20">
    <source>
        <dbReference type="Proteomes" id="UP000199296"/>
    </source>
</evidence>
<evidence type="ECO:0000256" key="12">
    <source>
        <dbReference type="ARBA" id="ARBA00023012"/>
    </source>
</evidence>
<keyword evidence="12" id="KW-0902">Two-component regulatory system</keyword>
<organism evidence="19 20">
    <name type="scientific">Psychroflexus sediminis</name>
    <dbReference type="NCBI Taxonomy" id="470826"/>
    <lineage>
        <taxon>Bacteria</taxon>
        <taxon>Pseudomonadati</taxon>
        <taxon>Bacteroidota</taxon>
        <taxon>Flavobacteriia</taxon>
        <taxon>Flavobacteriales</taxon>
        <taxon>Flavobacteriaceae</taxon>
        <taxon>Psychroflexus</taxon>
    </lineage>
</organism>
<keyword evidence="10 19" id="KW-0418">Kinase</keyword>
<evidence type="ECO:0000256" key="17">
    <source>
        <dbReference type="SAM" id="Phobius"/>
    </source>
</evidence>
<keyword evidence="17" id="KW-0812">Transmembrane</keyword>
<evidence type="ECO:0000313" key="19">
    <source>
        <dbReference type="EMBL" id="SDG41252.1"/>
    </source>
</evidence>
<dbReference type="Pfam" id="PF13424">
    <property type="entry name" value="TPR_12"/>
    <property type="match status" value="1"/>
</dbReference>
<evidence type="ECO:0000256" key="7">
    <source>
        <dbReference type="ARBA" id="ARBA00022490"/>
    </source>
</evidence>
<comment type="cofactor">
    <cofactor evidence="2">
        <name>[4Fe-4S] cluster</name>
        <dbReference type="ChEBI" id="CHEBI:49883"/>
    </cofactor>
</comment>
<dbReference type="PRINTS" id="PR00344">
    <property type="entry name" value="BCTRLSENSOR"/>
</dbReference>
<dbReference type="SUPFAM" id="SSF55874">
    <property type="entry name" value="ATPase domain of HSP90 chaperone/DNA topoisomerase II/histidine kinase"/>
    <property type="match status" value="1"/>
</dbReference>
<dbReference type="PROSITE" id="PS50005">
    <property type="entry name" value="TPR"/>
    <property type="match status" value="1"/>
</dbReference>
<gene>
    <name evidence="19" type="ORF">SAMN04488027_101185</name>
</gene>
<dbReference type="Proteomes" id="UP000199296">
    <property type="component" value="Unassembled WGS sequence"/>
</dbReference>
<dbReference type="InterPro" id="IPR011990">
    <property type="entry name" value="TPR-like_helical_dom_sf"/>
</dbReference>
<evidence type="ECO:0000256" key="15">
    <source>
        <dbReference type="ARBA" id="ARBA00030800"/>
    </source>
</evidence>
<evidence type="ECO:0000256" key="14">
    <source>
        <dbReference type="ARBA" id="ARBA00024827"/>
    </source>
</evidence>
<accession>A0A1G7U0X7</accession>
<keyword evidence="11" id="KW-0408">Iron</keyword>
<keyword evidence="20" id="KW-1185">Reference proteome</keyword>
<dbReference type="InterPro" id="IPR019734">
    <property type="entry name" value="TPR_rpt"/>
</dbReference>
<dbReference type="GO" id="GO:0046872">
    <property type="term" value="F:metal ion binding"/>
    <property type="evidence" value="ECO:0007669"/>
    <property type="project" value="UniProtKB-KW"/>
</dbReference>
<evidence type="ECO:0000256" key="2">
    <source>
        <dbReference type="ARBA" id="ARBA00001966"/>
    </source>
</evidence>